<reference evidence="3" key="1">
    <citation type="submission" date="2014-01" db="EMBL/GenBank/DDBJ databases">
        <title>The Genome Sequence of Anopheles farauti FAR1 (V2).</title>
        <authorList>
            <consortium name="The Broad Institute Genomics Platform"/>
            <person name="Neafsey D.E."/>
            <person name="Besansky N."/>
            <person name="Howell P."/>
            <person name="Walton C."/>
            <person name="Young S.K."/>
            <person name="Zeng Q."/>
            <person name="Gargeya S."/>
            <person name="Fitzgerald M."/>
            <person name="Haas B."/>
            <person name="Abouelleil A."/>
            <person name="Allen A.W."/>
            <person name="Alvarado L."/>
            <person name="Arachchi H.M."/>
            <person name="Berlin A.M."/>
            <person name="Chapman S.B."/>
            <person name="Gainer-Dewar J."/>
            <person name="Goldberg J."/>
            <person name="Griggs A."/>
            <person name="Gujja S."/>
            <person name="Hansen M."/>
            <person name="Howarth C."/>
            <person name="Imamovic A."/>
            <person name="Ireland A."/>
            <person name="Larimer J."/>
            <person name="McCowan C."/>
            <person name="Murphy C."/>
            <person name="Pearson M."/>
            <person name="Poon T.W."/>
            <person name="Priest M."/>
            <person name="Roberts A."/>
            <person name="Saif S."/>
            <person name="Shea T."/>
            <person name="Sisk P."/>
            <person name="Sykes S."/>
            <person name="Wortman J."/>
            <person name="Nusbaum C."/>
            <person name="Birren B."/>
        </authorList>
    </citation>
    <scope>NUCLEOTIDE SEQUENCE [LARGE SCALE GENOMIC DNA]</scope>
    <source>
        <strain evidence="3">FAR1</strain>
    </source>
</reference>
<keyword evidence="3" id="KW-1185">Reference proteome</keyword>
<keyword evidence="1" id="KW-0812">Transmembrane</keyword>
<keyword evidence="1" id="KW-0472">Membrane</keyword>
<name>A0A182QYQ5_9DIPT</name>
<dbReference type="Proteomes" id="UP000075886">
    <property type="component" value="Unassembled WGS sequence"/>
</dbReference>
<dbReference type="EnsemblMetazoa" id="AFAF019554-RA">
    <property type="protein sequence ID" value="AFAF019554-PA"/>
    <property type="gene ID" value="AFAF019554"/>
</dbReference>
<organism evidence="2 3">
    <name type="scientific">Anopheles farauti</name>
    <dbReference type="NCBI Taxonomy" id="69004"/>
    <lineage>
        <taxon>Eukaryota</taxon>
        <taxon>Metazoa</taxon>
        <taxon>Ecdysozoa</taxon>
        <taxon>Arthropoda</taxon>
        <taxon>Hexapoda</taxon>
        <taxon>Insecta</taxon>
        <taxon>Pterygota</taxon>
        <taxon>Neoptera</taxon>
        <taxon>Endopterygota</taxon>
        <taxon>Diptera</taxon>
        <taxon>Nematocera</taxon>
        <taxon>Culicoidea</taxon>
        <taxon>Culicidae</taxon>
        <taxon>Anophelinae</taxon>
        <taxon>Anopheles</taxon>
    </lineage>
</organism>
<proteinExistence type="predicted"/>
<evidence type="ECO:0000313" key="3">
    <source>
        <dbReference type="Proteomes" id="UP000075886"/>
    </source>
</evidence>
<evidence type="ECO:0000256" key="1">
    <source>
        <dbReference type="SAM" id="Phobius"/>
    </source>
</evidence>
<evidence type="ECO:0000313" key="2">
    <source>
        <dbReference type="EnsemblMetazoa" id="AFAF019554-PA"/>
    </source>
</evidence>
<dbReference type="VEuPathDB" id="VectorBase:AFAF019554"/>
<keyword evidence="1" id="KW-1133">Transmembrane helix</keyword>
<feature type="transmembrane region" description="Helical" evidence="1">
    <location>
        <begin position="45"/>
        <end position="65"/>
    </location>
</feature>
<sequence>MDVFNSGIWKERDVQVGKQRPTEKITLICQHEDSLSFSVDCMPTITITITITIIIIIIIIILMTMKRRIRKKAASVGRYTTMSYSPQRVKNRSTNPHYTFLC</sequence>
<protein>
    <submittedName>
        <fullName evidence="2">Uncharacterized protein</fullName>
    </submittedName>
</protein>
<reference evidence="2" key="2">
    <citation type="submission" date="2020-05" db="UniProtKB">
        <authorList>
            <consortium name="EnsemblMetazoa"/>
        </authorList>
    </citation>
    <scope>IDENTIFICATION</scope>
    <source>
        <strain evidence="2">FAR1</strain>
    </source>
</reference>
<dbReference type="AlphaFoldDB" id="A0A182QYQ5"/>
<dbReference type="EMBL" id="AXCN02000835">
    <property type="status" value="NOT_ANNOTATED_CDS"/>
    <property type="molecule type" value="Genomic_DNA"/>
</dbReference>
<accession>A0A182QYQ5</accession>